<evidence type="ECO:0000313" key="3">
    <source>
        <dbReference type="Proteomes" id="UP000054662"/>
    </source>
</evidence>
<sequence length="883" mass="101228">MGKSSLAQKKTTLYDADLLSSKGWYYFSQLFLEATYLQPFNPSSKGMQQGKRLKNTTKNGYIEREIHGAMHASRVAWSTVMLHRLCHQQYPEHVQNKIQALMEFSNLSEEDLFCLIRYVGLGHDAAREGEAEDRWENESAACIEFFLQEHGLNPQLAALFSRLASFKDKPQELARYLASHNLDEKIIAAFQYARLLVSLADCFDIIRCNGEFDFAFIELKLTDVFPYSPDKDACVFFDYAKQTLRLIKRQKDLYFPTRLIGPNKESFCLKIGEDDYSLQEKATLEHADYAVAAMLKSINQEPYFQQLLNTETPEYANPYAKEPVFNPFIHGTNSASLALMTQTDFKLMSAIEMLEQYGLAPLSGELRKGGFSTAMANGNPCFAKLNGKDNSSEYSLSKIIDNYTKPDQTQSGEECLKVLRNYTADASKALFSQINIINIYLARTKQLGINLGDITELHSLEKEFQKSLDVFYLYLLFATHIVGKEDIKNLSFQDSHTLGYELTAYLSLPRFLKKLEEANLSIYEIYNNPTAENCQKIIELLTLPERCKVQQLFEYVEEPLTQQRRSRRGLDTQWDYVVRNVSSWCLDSMLYQTLSGWYDRSDFQQLAPELLRYIEILKQRFSVTKRLLQDVQKPLKLSVADTDLVENPLPIILCYEQSRYMRIISMPHQEYRSQKSLKLGEDIQIIATDTEINMKRLKAYSDRHQLNLTVISFADLERARDSLRSEHPLCRQQVVQHTASIANTHNSGMKQQPLTAQSSSNTNVIALNEFCAQQRTRLQHTAALESLTHFQEQAQQIILSDRSAGEKKSQLKACAHHEFEHRHYAPRLLADALMLISSFALIGLAVGVTRILTGHSFFFSAEKTRRETEFIKIADAMELNAKV</sequence>
<keyword evidence="3" id="KW-1185">Reference proteome</keyword>
<dbReference type="Proteomes" id="UP000054662">
    <property type="component" value="Unassembled WGS sequence"/>
</dbReference>
<organism evidence="2 3">
    <name type="scientific">Legionella worsleiensis</name>
    <dbReference type="NCBI Taxonomy" id="45076"/>
    <lineage>
        <taxon>Bacteria</taxon>
        <taxon>Pseudomonadati</taxon>
        <taxon>Pseudomonadota</taxon>
        <taxon>Gammaproteobacteria</taxon>
        <taxon>Legionellales</taxon>
        <taxon>Legionellaceae</taxon>
        <taxon>Legionella</taxon>
    </lineage>
</organism>
<proteinExistence type="predicted"/>
<evidence type="ECO:0000313" key="2">
    <source>
        <dbReference type="EMBL" id="KTD79648.1"/>
    </source>
</evidence>
<dbReference type="RefSeq" id="WP_058492978.1">
    <property type="nucleotide sequence ID" value="NZ_CBCRUR010000001.1"/>
</dbReference>
<dbReference type="PATRIC" id="fig|45076.6.peg.1269"/>
<protein>
    <recommendedName>
        <fullName evidence="4">SidE PDE domain-containing protein</fullName>
    </recommendedName>
</protein>
<dbReference type="AlphaFoldDB" id="A0A0W1AEP7"/>
<name>A0A0W1AEP7_9GAMM</name>
<comment type="caution">
    <text evidence="2">The sequence shown here is derived from an EMBL/GenBank/DDBJ whole genome shotgun (WGS) entry which is preliminary data.</text>
</comment>
<reference evidence="2 3" key="1">
    <citation type="submission" date="2015-11" db="EMBL/GenBank/DDBJ databases">
        <title>Genomic analysis of 38 Legionella species identifies large and diverse effector repertoires.</title>
        <authorList>
            <person name="Burstein D."/>
            <person name="Amaro F."/>
            <person name="Zusman T."/>
            <person name="Lifshitz Z."/>
            <person name="Cohen O."/>
            <person name="Gilbert J.A."/>
            <person name="Pupko T."/>
            <person name="Shuman H.A."/>
            <person name="Segal G."/>
        </authorList>
    </citation>
    <scope>NUCLEOTIDE SEQUENCE [LARGE SCALE GENOMIC DNA]</scope>
    <source>
        <strain evidence="2 3">ATCC 49508</strain>
    </source>
</reference>
<evidence type="ECO:0000256" key="1">
    <source>
        <dbReference type="SAM" id="Phobius"/>
    </source>
</evidence>
<dbReference type="STRING" id="45076.Lwor_1162"/>
<dbReference type="EMBL" id="LNZC01000012">
    <property type="protein sequence ID" value="KTD79648.1"/>
    <property type="molecule type" value="Genomic_DNA"/>
</dbReference>
<feature type="transmembrane region" description="Helical" evidence="1">
    <location>
        <begin position="832"/>
        <end position="853"/>
    </location>
</feature>
<keyword evidence="1" id="KW-0812">Transmembrane</keyword>
<keyword evidence="1" id="KW-1133">Transmembrane helix</keyword>
<dbReference type="OrthoDB" id="5651617at2"/>
<evidence type="ECO:0008006" key="4">
    <source>
        <dbReference type="Google" id="ProtNLM"/>
    </source>
</evidence>
<keyword evidence="1" id="KW-0472">Membrane</keyword>
<accession>A0A0W1AEP7</accession>
<gene>
    <name evidence="2" type="ORF">Lwor_1162</name>
</gene>